<evidence type="ECO:0000313" key="4">
    <source>
        <dbReference type="Proteomes" id="UP000092631"/>
    </source>
</evidence>
<dbReference type="GeneID" id="82187863"/>
<dbReference type="Proteomes" id="UP000092631">
    <property type="component" value="Chromosome"/>
</dbReference>
<protein>
    <submittedName>
        <fullName evidence="3">Uncharacterized protein</fullName>
    </submittedName>
</protein>
<dbReference type="RefSeq" id="WP_065538033.1">
    <property type="nucleotide sequence ID" value="NZ_CP015401.2"/>
</dbReference>
<gene>
    <name evidence="1" type="ORF">A4V03_03800</name>
    <name evidence="2" type="ORF">A4V03_11960</name>
    <name evidence="3" type="ORF">A4V03_11980</name>
</gene>
<reference evidence="3" key="2">
    <citation type="submission" date="2017-04" db="EMBL/GenBank/DDBJ databases">
        <title>Complete Genome Sequences of Twelve Strains of a Stable Defined Moderately Diverse Mouse Microbiota 2 (sDMDMm2).</title>
        <authorList>
            <person name="Uchimura Y."/>
            <person name="Wyss M."/>
            <person name="Brugiroux S."/>
            <person name="Limenitakis J.P."/>
            <person name="Stecher B."/>
            <person name="McCoy K.D."/>
            <person name="Macpherson A.J."/>
        </authorList>
    </citation>
    <scope>NUCLEOTIDE SEQUENCE</scope>
    <source>
        <strain evidence="3 4">I48</strain>
    </source>
</reference>
<accession>A0A1C7H0P4</accession>
<organism evidence="3 4">
    <name type="scientific">Bacteroides caecimuris</name>
    <dbReference type="NCBI Taxonomy" id="1796613"/>
    <lineage>
        <taxon>Bacteria</taxon>
        <taxon>Pseudomonadati</taxon>
        <taxon>Bacteroidota</taxon>
        <taxon>Bacteroidia</taxon>
        <taxon>Bacteroidales</taxon>
        <taxon>Bacteroidaceae</taxon>
        <taxon>Bacteroides</taxon>
    </lineage>
</organism>
<evidence type="ECO:0000313" key="3">
    <source>
        <dbReference type="EMBL" id="ANU58195.1"/>
    </source>
</evidence>
<name>A0A1C7H0P4_9BACE</name>
<sequence length="201" mass="24390">MIPDKLKDDFNSLRNMFDELKREIDKNVVREENYKGEFYEISPYSYQRNRFKQGKIVGNVTSLKTTNNLFTYYFDVKNQIIEIREGLELKNQFYYTFFIYEKELMKTIAYDNSKRIVNVRYYQYGSNGKIEKMYSKGSRGSREETYFYENDRLQKIVIRQFDRNDIEQDTLQHSFDYKPNGELKSIILSTELYSETIYQET</sequence>
<dbReference type="KEGG" id="bcae:A4V03_03800"/>
<dbReference type="EMBL" id="CP015401">
    <property type="protein sequence ID" value="ANU58192.1"/>
    <property type="molecule type" value="Genomic_DNA"/>
</dbReference>
<dbReference type="KEGG" id="bcae:A4V03_11980"/>
<dbReference type="EMBL" id="CP015401">
    <property type="protein sequence ID" value="ANU56809.1"/>
    <property type="molecule type" value="Genomic_DNA"/>
</dbReference>
<evidence type="ECO:0000313" key="2">
    <source>
        <dbReference type="EMBL" id="ANU58192.1"/>
    </source>
</evidence>
<dbReference type="KEGG" id="bcae:A4V03_11960"/>
<dbReference type="AlphaFoldDB" id="A0A1C7H0P4"/>
<reference evidence="4" key="1">
    <citation type="submission" date="2016-04" db="EMBL/GenBank/DDBJ databases">
        <title>Complete Genome Sequences of Twelve Strains of a Stable Defined Moderately Diverse Mouse Microbiota 2 (sDMDMm2).</title>
        <authorList>
            <person name="Uchimura Y."/>
            <person name="Wyss M."/>
            <person name="Brugiroux S."/>
            <person name="Limenitakis J.P."/>
            <person name="Stecher B."/>
            <person name="McCoy K.D."/>
            <person name="Macpherson A.J."/>
        </authorList>
    </citation>
    <scope>NUCLEOTIDE SEQUENCE [LARGE SCALE GENOMIC DNA]</scope>
    <source>
        <strain evidence="1 4">I48</strain>
    </source>
</reference>
<evidence type="ECO:0000313" key="1">
    <source>
        <dbReference type="EMBL" id="ANU56809.1"/>
    </source>
</evidence>
<dbReference type="OrthoDB" id="1030321at2"/>
<proteinExistence type="predicted"/>
<dbReference type="EMBL" id="CP015401">
    <property type="protein sequence ID" value="ANU58195.1"/>
    <property type="molecule type" value="Genomic_DNA"/>
</dbReference>
<keyword evidence="4" id="KW-1185">Reference proteome</keyword>